<dbReference type="OrthoDB" id="2018140at2759"/>
<organism evidence="2 3">
    <name type="scientific">Gossypium barbadense</name>
    <name type="common">Sea Island cotton</name>
    <name type="synonym">Hibiscus barbadensis</name>
    <dbReference type="NCBI Taxonomy" id="3634"/>
    <lineage>
        <taxon>Eukaryota</taxon>
        <taxon>Viridiplantae</taxon>
        <taxon>Streptophyta</taxon>
        <taxon>Embryophyta</taxon>
        <taxon>Tracheophyta</taxon>
        <taxon>Spermatophyta</taxon>
        <taxon>Magnoliopsida</taxon>
        <taxon>eudicotyledons</taxon>
        <taxon>Gunneridae</taxon>
        <taxon>Pentapetalae</taxon>
        <taxon>rosids</taxon>
        <taxon>malvids</taxon>
        <taxon>Malvales</taxon>
        <taxon>Malvaceae</taxon>
        <taxon>Malvoideae</taxon>
        <taxon>Gossypium</taxon>
    </lineage>
</organism>
<dbReference type="EMBL" id="KZ663239">
    <property type="protein sequence ID" value="PPS14582.1"/>
    <property type="molecule type" value="Genomic_DNA"/>
</dbReference>
<feature type="signal peptide" evidence="1">
    <location>
        <begin position="1"/>
        <end position="17"/>
    </location>
</feature>
<dbReference type="AlphaFoldDB" id="A0A2P5YG71"/>
<evidence type="ECO:0000313" key="3">
    <source>
        <dbReference type="Proteomes" id="UP000239757"/>
    </source>
</evidence>
<evidence type="ECO:0000256" key="1">
    <source>
        <dbReference type="SAM" id="SignalP"/>
    </source>
</evidence>
<protein>
    <submittedName>
        <fullName evidence="2">Uncharacterized protein</fullName>
    </submittedName>
</protein>
<dbReference type="PANTHER" id="PTHR35285:SF1">
    <property type="entry name" value="2-C-METHYL-D-ERYTHRITOL 4-PHOSPHATE CYTIDYLYLTRANSFERASE"/>
    <property type="match status" value="1"/>
</dbReference>
<keyword evidence="1" id="KW-0732">Signal</keyword>
<feature type="chain" id="PRO_5015157632" evidence="1">
    <location>
        <begin position="18"/>
        <end position="346"/>
    </location>
</feature>
<accession>A0A2P5YG71</accession>
<sequence length="346" mass="38004">MGFKIFVVAMMVGSIAAAQISLASTVPAFLWAPGFSSVESKESVNYQIKSPKDLANSVLSQGGWSDLLCSERKNERPVDLAVVFVGRELHSSDVAGNKHADPALLNLLKDSFTKSNFSMAFPYVATSEEETMENLLVSSFKEACAHGLGVANVAILESCSIEGGDFQKLANLHSVHDHLVKRMEKRTKGETDLVVLCHGGFQSLKELDQPFPESEILTEVMSSVEQSGAKYAALYVSDPFKSIHYPGYRELERFLADDTAKNGSASPKVCDEVCQLKSSLLEGVLVMHTPLVDLLTILNWEHGRHRNEARSLTDGSPISELHLHHKLTEFVYGIMLSSFHLLIHGE</sequence>
<reference evidence="2 3" key="1">
    <citation type="submission" date="2015-01" db="EMBL/GenBank/DDBJ databases">
        <title>Genome of allotetraploid Gossypium barbadense reveals genomic plasticity and fiber elongation in cotton evolution.</title>
        <authorList>
            <person name="Chen X."/>
            <person name="Liu X."/>
            <person name="Zhao B."/>
            <person name="Zheng H."/>
            <person name="Hu Y."/>
            <person name="Lu G."/>
            <person name="Yang C."/>
            <person name="Chen J."/>
            <person name="Shan C."/>
            <person name="Zhang L."/>
            <person name="Zhou Y."/>
            <person name="Wang L."/>
            <person name="Guo W."/>
            <person name="Bai Y."/>
            <person name="Ruan J."/>
            <person name="Shangguan X."/>
            <person name="Mao Y."/>
            <person name="Jiang J."/>
            <person name="Zhu Y."/>
            <person name="Lei J."/>
            <person name="Kang H."/>
            <person name="Chen S."/>
            <person name="He X."/>
            <person name="Wang R."/>
            <person name="Wang Y."/>
            <person name="Chen J."/>
            <person name="Wang L."/>
            <person name="Yu S."/>
            <person name="Wang B."/>
            <person name="Wei J."/>
            <person name="Song S."/>
            <person name="Lu X."/>
            <person name="Gao Z."/>
            <person name="Gu W."/>
            <person name="Deng X."/>
            <person name="Ma D."/>
            <person name="Wang S."/>
            <person name="Liang W."/>
            <person name="Fang L."/>
            <person name="Cai C."/>
            <person name="Zhu X."/>
            <person name="Zhou B."/>
            <person name="Zhang Y."/>
            <person name="Chen Z."/>
            <person name="Xu S."/>
            <person name="Zhu R."/>
            <person name="Wang S."/>
            <person name="Zhang T."/>
            <person name="Zhao G."/>
        </authorList>
    </citation>
    <scope>NUCLEOTIDE SEQUENCE [LARGE SCALE GENOMIC DNA]</scope>
    <source>
        <strain evidence="3">cv. Xinhai21</strain>
        <tissue evidence="2">Leaf</tissue>
    </source>
</reference>
<proteinExistence type="predicted"/>
<dbReference type="Proteomes" id="UP000239757">
    <property type="component" value="Unassembled WGS sequence"/>
</dbReference>
<gene>
    <name evidence="2" type="ORF">GOBAR_AA05961</name>
</gene>
<name>A0A2P5YG71_GOSBA</name>
<dbReference type="PANTHER" id="PTHR35285">
    <property type="entry name" value="2-C-METHYL-D-ERYTHRITOL 4-PHOSPHATE CYTIDYLYLTRANSFERASE"/>
    <property type="match status" value="1"/>
</dbReference>
<evidence type="ECO:0000313" key="2">
    <source>
        <dbReference type="EMBL" id="PPS14582.1"/>
    </source>
</evidence>